<sequence length="491" mass="58712">MSKLNKDILFLIFEELKKDSKTLFSCLMVNRVWSETVIPILWRNPWCYNINYNNKVHLFAIIASYLPDHNKKFLTRQELPSISRQSLLFDYMIFCRSINIEIISNIISIGSPLNWNQFFLQEGFYNVIMEKCYELKYLDMRSINHQIFYFPEAKVHLGSLCELKCNTSIDDSYFYGLARICKYIQRLIIINNNIKTYYGIVKLIEVQKNLKYFEWKDEFSDYYFVENAYEEILLELEKKADLIIHLRLFFQFVCNEHSILQKILPKFIKLKTLIIDDFGYCSEVQLKKLVYHDLEILNIDYITISTVSNIIENSGGHLREILLKHNDFADYEENFSQDTLIFIRKIYEKCPTIEYLSIVFSPSKEHFNEFEKLLNVCQNLKSLLLIISIIYERETDEEILKNGEELLNILIRSAPFNLREIRFHDDFKISLKNLEEFLEKWKGRPALSILTSDPTYNDNDYVKLINKYKNDGVIKDFIYDSRENIYFSYEK</sequence>
<dbReference type="Gene3D" id="3.80.10.10">
    <property type="entry name" value="Ribonuclease Inhibitor"/>
    <property type="match status" value="1"/>
</dbReference>
<dbReference type="EMBL" id="QKYT01000530">
    <property type="protein sequence ID" value="RIA83955.1"/>
    <property type="molecule type" value="Genomic_DNA"/>
</dbReference>
<keyword evidence="2" id="KW-1185">Reference proteome</keyword>
<organism evidence="1 2">
    <name type="scientific">Glomus cerebriforme</name>
    <dbReference type="NCBI Taxonomy" id="658196"/>
    <lineage>
        <taxon>Eukaryota</taxon>
        <taxon>Fungi</taxon>
        <taxon>Fungi incertae sedis</taxon>
        <taxon>Mucoromycota</taxon>
        <taxon>Glomeromycotina</taxon>
        <taxon>Glomeromycetes</taxon>
        <taxon>Glomerales</taxon>
        <taxon>Glomeraceae</taxon>
        <taxon>Glomus</taxon>
    </lineage>
</organism>
<evidence type="ECO:0000313" key="2">
    <source>
        <dbReference type="Proteomes" id="UP000265703"/>
    </source>
</evidence>
<comment type="caution">
    <text evidence="1">The sequence shown here is derived from an EMBL/GenBank/DDBJ whole genome shotgun (WGS) entry which is preliminary data.</text>
</comment>
<dbReference type="SUPFAM" id="SSF52047">
    <property type="entry name" value="RNI-like"/>
    <property type="match status" value="1"/>
</dbReference>
<evidence type="ECO:0000313" key="1">
    <source>
        <dbReference type="EMBL" id="RIA83955.1"/>
    </source>
</evidence>
<dbReference type="OrthoDB" id="2310233at2759"/>
<gene>
    <name evidence="1" type="ORF">C1645_880217</name>
</gene>
<reference evidence="1 2" key="1">
    <citation type="submission" date="2018-06" db="EMBL/GenBank/DDBJ databases">
        <title>Comparative genomics reveals the genomic features of Rhizophagus irregularis, R. cerebriforme, R. diaphanum and Gigaspora rosea, and their symbiotic lifestyle signature.</title>
        <authorList>
            <person name="Morin E."/>
            <person name="San Clemente H."/>
            <person name="Chen E.C.H."/>
            <person name="De La Providencia I."/>
            <person name="Hainaut M."/>
            <person name="Kuo A."/>
            <person name="Kohler A."/>
            <person name="Murat C."/>
            <person name="Tang N."/>
            <person name="Roy S."/>
            <person name="Loubradou J."/>
            <person name="Henrissat B."/>
            <person name="Grigoriev I.V."/>
            <person name="Corradi N."/>
            <person name="Roux C."/>
            <person name="Martin F.M."/>
        </authorList>
    </citation>
    <scope>NUCLEOTIDE SEQUENCE [LARGE SCALE GENOMIC DNA]</scope>
    <source>
        <strain evidence="1 2">DAOM 227022</strain>
    </source>
</reference>
<dbReference type="AlphaFoldDB" id="A0A397SIE9"/>
<accession>A0A397SIE9</accession>
<protein>
    <recommendedName>
        <fullName evidence="3">F-box domain-containing protein</fullName>
    </recommendedName>
</protein>
<name>A0A397SIE9_9GLOM</name>
<dbReference type="InterPro" id="IPR032675">
    <property type="entry name" value="LRR_dom_sf"/>
</dbReference>
<dbReference type="Proteomes" id="UP000265703">
    <property type="component" value="Unassembled WGS sequence"/>
</dbReference>
<evidence type="ECO:0008006" key="3">
    <source>
        <dbReference type="Google" id="ProtNLM"/>
    </source>
</evidence>
<proteinExistence type="predicted"/>